<evidence type="ECO:0000313" key="1">
    <source>
        <dbReference type="EMBL" id="MBD2542383.1"/>
    </source>
</evidence>
<name>A0ABR8E8A1_9CYAN</name>
<proteinExistence type="predicted"/>
<dbReference type="EMBL" id="JACJSK010000001">
    <property type="protein sequence ID" value="MBD2542383.1"/>
    <property type="molecule type" value="Genomic_DNA"/>
</dbReference>
<keyword evidence="2" id="KW-1185">Reference proteome</keyword>
<gene>
    <name evidence="1" type="ORF">H6G72_00510</name>
</gene>
<reference evidence="1 2" key="1">
    <citation type="journal article" date="2020" name="ISME J.">
        <title>Comparative genomics reveals insights into cyanobacterial evolution and habitat adaptation.</title>
        <authorList>
            <person name="Chen M.Y."/>
            <person name="Teng W.K."/>
            <person name="Zhao L."/>
            <person name="Hu C.X."/>
            <person name="Zhou Y.K."/>
            <person name="Han B.P."/>
            <person name="Song L.R."/>
            <person name="Shu W.S."/>
        </authorList>
    </citation>
    <scope>NUCLEOTIDE SEQUENCE [LARGE SCALE GENOMIC DNA]</scope>
    <source>
        <strain evidence="1 2">FACHB-1370</strain>
    </source>
</reference>
<protein>
    <submittedName>
        <fullName evidence="1">Uncharacterized protein</fullName>
    </submittedName>
</protein>
<organism evidence="1 2">
    <name type="scientific">Planktothricoides raciborskii FACHB-1370</name>
    <dbReference type="NCBI Taxonomy" id="2949576"/>
    <lineage>
        <taxon>Bacteria</taxon>
        <taxon>Bacillati</taxon>
        <taxon>Cyanobacteriota</taxon>
        <taxon>Cyanophyceae</taxon>
        <taxon>Oscillatoriophycideae</taxon>
        <taxon>Oscillatoriales</taxon>
        <taxon>Oscillatoriaceae</taxon>
        <taxon>Planktothricoides</taxon>
    </lineage>
</organism>
<comment type="caution">
    <text evidence="1">The sequence shown here is derived from an EMBL/GenBank/DDBJ whole genome shotgun (WGS) entry which is preliminary data.</text>
</comment>
<dbReference type="Proteomes" id="UP000641954">
    <property type="component" value="Unassembled WGS sequence"/>
</dbReference>
<sequence>MVKLKNLLIGAGVAAVGGIGVKLATDYLRNRGKEQTPEGNLEDEAAVEETVAAKMASFSAPPEQTIQYVNVEPSSVQGFLDASFGSPGRYVPNRPPKVFDYQDTQYMVIWADDNQKGKKQMLAFKYTDGARKMVASVGYTADGTDYNISLEGTPMAVEVETTGQQITSGQGQTDGTNEVDFVLAGA</sequence>
<evidence type="ECO:0000313" key="2">
    <source>
        <dbReference type="Proteomes" id="UP000641954"/>
    </source>
</evidence>
<accession>A0ABR8E8A1</accession>